<organism evidence="3 4">
    <name type="scientific">Botryotinia fuckeliana (strain B05.10)</name>
    <name type="common">Noble rot fungus</name>
    <name type="synonym">Botrytis cinerea</name>
    <dbReference type="NCBI Taxonomy" id="332648"/>
    <lineage>
        <taxon>Eukaryota</taxon>
        <taxon>Fungi</taxon>
        <taxon>Dikarya</taxon>
        <taxon>Ascomycota</taxon>
        <taxon>Pezizomycotina</taxon>
        <taxon>Leotiomycetes</taxon>
        <taxon>Helotiales</taxon>
        <taxon>Sclerotiniaceae</taxon>
        <taxon>Botrytis</taxon>
    </lineage>
</organism>
<reference evidence="3 4" key="2">
    <citation type="journal article" date="2012" name="Eukaryot. Cell">
        <title>Genome update of Botrytis cinerea strains B05.10 and T4.</title>
        <authorList>
            <person name="Staats M."/>
            <person name="van Kan J.A."/>
        </authorList>
    </citation>
    <scope>NUCLEOTIDE SEQUENCE [LARGE SCALE GENOMIC DNA]</scope>
    <source>
        <strain evidence="3 4">B05.10</strain>
    </source>
</reference>
<dbReference type="AlphaFoldDB" id="A0A384JGK3"/>
<dbReference type="OrthoDB" id="408631at2759"/>
<reference evidence="3 4" key="3">
    <citation type="journal article" date="2017" name="Mol. Plant Pathol.">
        <title>A gapless genome sequence of the fungus Botrytis cinerea.</title>
        <authorList>
            <person name="Van Kan J.A."/>
            <person name="Stassen J.H."/>
            <person name="Mosbach A."/>
            <person name="Van Der Lee T.A."/>
            <person name="Faino L."/>
            <person name="Farmer A.D."/>
            <person name="Papasotiriou D.G."/>
            <person name="Zhou S."/>
            <person name="Seidl M.F."/>
            <person name="Cottam E."/>
            <person name="Edel D."/>
            <person name="Hahn M."/>
            <person name="Schwartz D.C."/>
            <person name="Dietrich R.A."/>
            <person name="Widdison S."/>
            <person name="Scalliet G."/>
        </authorList>
    </citation>
    <scope>NUCLEOTIDE SEQUENCE [LARGE SCALE GENOMIC DNA]</scope>
    <source>
        <strain evidence="3 4">B05.10</strain>
    </source>
</reference>
<dbReference type="GeneID" id="5429752"/>
<keyword evidence="1" id="KW-0732">Signal</keyword>
<evidence type="ECO:0000313" key="4">
    <source>
        <dbReference type="Proteomes" id="UP000001798"/>
    </source>
</evidence>
<proteinExistence type="predicted"/>
<feature type="chain" id="PRO_5017062523" description="Carboxylesterase type B domain-containing protein" evidence="1">
    <location>
        <begin position="26"/>
        <end position="553"/>
    </location>
</feature>
<dbReference type="Pfam" id="PF00135">
    <property type="entry name" value="COesterase"/>
    <property type="match status" value="1"/>
</dbReference>
<dbReference type="InterPro" id="IPR002018">
    <property type="entry name" value="CarbesteraseB"/>
</dbReference>
<feature type="domain" description="Carboxylesterase type B" evidence="2">
    <location>
        <begin position="30"/>
        <end position="526"/>
    </location>
</feature>
<name>A0A384JGK3_BOTFB</name>
<gene>
    <name evidence="3" type="ORF">BCIN_04g06920</name>
</gene>
<sequence>MPFFSSKFAVTLASSALLAATPTNAQLYNKTIQTTLGPVQGYKYFTPNISEEYFGVSSSNVAAFLGIPYAADTGYENRWKPAQPREPWNETLQATSFGPACPTSSATGYVSEDCLSLNIWTNANSSSDKLPVLLWNQGSEEESDNSWWYGGGMAMKNVVMVTFNRRDDVLGYLATPELNAEGLASTGYNTSGNYGILDQLEVLKWIQNNIANFGGDPDSVTIAGQSFGSSQVYHAINSPLFTGYFHRGISQSGIRYPYDTLLAGLATSYVTMERALSFGVNYTASQNVSTLAELRKLPLSDIIQGSTDRDSSVWYITALLCNDPLIFKPVLDGYVLPMKYLDQLIAGPANDVPLITGNTKDESGASTSLTLYNLTEYKEYNTLRWGNLSDTYFKLYPADGNVTLANMAWNAAQRDVSLVSSWAYANKWIESATSPIYTYYWDHAPPGQDQGAFHQSEIMYALNALYANTDKYPFTDEDYYIGELMTGYWVNFIRTGDPNTGGAYTNGTLAHWYPNDGTSNYVMELGDGWGNHTVSPTANVDLIMSYFGQQTPY</sequence>
<dbReference type="SUPFAM" id="SSF53474">
    <property type="entry name" value="alpha/beta-Hydrolases"/>
    <property type="match status" value="1"/>
</dbReference>
<dbReference type="VEuPathDB" id="FungiDB:Bcin04g06920"/>
<evidence type="ECO:0000259" key="2">
    <source>
        <dbReference type="Pfam" id="PF00135"/>
    </source>
</evidence>
<dbReference type="KEGG" id="bfu:BCIN_04g06920"/>
<dbReference type="InterPro" id="IPR050309">
    <property type="entry name" value="Type-B_Carboxylest/Lipase"/>
</dbReference>
<dbReference type="InterPro" id="IPR029058">
    <property type="entry name" value="AB_hydrolase_fold"/>
</dbReference>
<keyword evidence="4" id="KW-1185">Reference proteome</keyword>
<dbReference type="Gene3D" id="3.40.50.1820">
    <property type="entry name" value="alpha/beta hydrolase"/>
    <property type="match status" value="1"/>
</dbReference>
<feature type="signal peptide" evidence="1">
    <location>
        <begin position="1"/>
        <end position="25"/>
    </location>
</feature>
<evidence type="ECO:0000256" key="1">
    <source>
        <dbReference type="SAM" id="SignalP"/>
    </source>
</evidence>
<dbReference type="Proteomes" id="UP000001798">
    <property type="component" value="Chromosome 4"/>
</dbReference>
<dbReference type="RefSeq" id="XP_024548538.1">
    <property type="nucleotide sequence ID" value="XM_024692757.1"/>
</dbReference>
<reference evidence="3 4" key="1">
    <citation type="journal article" date="2011" name="PLoS Genet.">
        <title>Genomic analysis of the necrotrophic fungal pathogens Sclerotinia sclerotiorum and Botrytis cinerea.</title>
        <authorList>
            <person name="Amselem J."/>
            <person name="Cuomo C.A."/>
            <person name="van Kan J.A."/>
            <person name="Viaud M."/>
            <person name="Benito E.P."/>
            <person name="Couloux A."/>
            <person name="Coutinho P.M."/>
            <person name="de Vries R.P."/>
            <person name="Dyer P.S."/>
            <person name="Fillinger S."/>
            <person name="Fournier E."/>
            <person name="Gout L."/>
            <person name="Hahn M."/>
            <person name="Kohn L."/>
            <person name="Lapalu N."/>
            <person name="Plummer K.M."/>
            <person name="Pradier J.M."/>
            <person name="Quevillon E."/>
            <person name="Sharon A."/>
            <person name="Simon A."/>
            <person name="ten Have A."/>
            <person name="Tudzynski B."/>
            <person name="Tudzynski P."/>
            <person name="Wincker P."/>
            <person name="Andrew M."/>
            <person name="Anthouard V."/>
            <person name="Beever R.E."/>
            <person name="Beffa R."/>
            <person name="Benoit I."/>
            <person name="Bouzid O."/>
            <person name="Brault B."/>
            <person name="Chen Z."/>
            <person name="Choquer M."/>
            <person name="Collemare J."/>
            <person name="Cotton P."/>
            <person name="Danchin E.G."/>
            <person name="Da Silva C."/>
            <person name="Gautier A."/>
            <person name="Giraud C."/>
            <person name="Giraud T."/>
            <person name="Gonzalez C."/>
            <person name="Grossetete S."/>
            <person name="Guldener U."/>
            <person name="Henrissat B."/>
            <person name="Howlett B.J."/>
            <person name="Kodira C."/>
            <person name="Kretschmer M."/>
            <person name="Lappartient A."/>
            <person name="Leroch M."/>
            <person name="Levis C."/>
            <person name="Mauceli E."/>
            <person name="Neuveglise C."/>
            <person name="Oeser B."/>
            <person name="Pearson M."/>
            <person name="Poulain J."/>
            <person name="Poussereau N."/>
            <person name="Quesneville H."/>
            <person name="Rascle C."/>
            <person name="Schumacher J."/>
            <person name="Segurens B."/>
            <person name="Sexton A."/>
            <person name="Silva E."/>
            <person name="Sirven C."/>
            <person name="Soanes D.M."/>
            <person name="Talbot N.J."/>
            <person name="Templeton M."/>
            <person name="Yandava C."/>
            <person name="Yarden O."/>
            <person name="Zeng Q."/>
            <person name="Rollins J.A."/>
            <person name="Lebrun M.H."/>
            <person name="Dickman M."/>
        </authorList>
    </citation>
    <scope>NUCLEOTIDE SEQUENCE [LARGE SCALE GENOMIC DNA]</scope>
    <source>
        <strain evidence="3 4">B05.10</strain>
    </source>
</reference>
<dbReference type="EMBL" id="CP009808">
    <property type="protein sequence ID" value="ATZ49562.1"/>
    <property type="molecule type" value="Genomic_DNA"/>
</dbReference>
<dbReference type="PANTHER" id="PTHR11559">
    <property type="entry name" value="CARBOXYLESTERASE"/>
    <property type="match status" value="1"/>
</dbReference>
<evidence type="ECO:0000313" key="3">
    <source>
        <dbReference type="EMBL" id="ATZ49562.1"/>
    </source>
</evidence>
<protein>
    <recommendedName>
        <fullName evidence="2">Carboxylesterase type B domain-containing protein</fullName>
    </recommendedName>
</protein>
<accession>A0A384JGK3</accession>